<keyword evidence="5 7" id="KW-1133">Transmembrane helix</keyword>
<comment type="similarity">
    <text evidence="3 7">Belongs to the PRA1 family.</text>
</comment>
<gene>
    <name evidence="8" type="ORF">R5R35_011695</name>
</gene>
<protein>
    <recommendedName>
        <fullName evidence="7">PRA1 family protein</fullName>
    </recommendedName>
</protein>
<keyword evidence="6 7" id="KW-0472">Membrane</keyword>
<evidence type="ECO:0000313" key="8">
    <source>
        <dbReference type="EMBL" id="KAK7864458.1"/>
    </source>
</evidence>
<comment type="caution">
    <text evidence="8">The sequence shown here is derived from an EMBL/GenBank/DDBJ whole genome shotgun (WGS) entry which is preliminary data.</text>
</comment>
<accession>A0AAN9VIJ1</accession>
<sequence>MGDVEIEVSGTLTHQQPLETSNKMFQLPMHISLSSPAAREWIGQRRENVRPWPVFLSTSNFRAPSSIPRLSKRIVKNIEYFQSNYLFVFCGLVVYCLITSPLLLIAVAASLGACYILSLKNNERKVILFGREISLAQQYGLIAICSIPVFYWAGAGAALFWVLGASFFVVTLHAALYNIDAVLTPEEERFDLVMENV</sequence>
<evidence type="ECO:0000313" key="9">
    <source>
        <dbReference type="Proteomes" id="UP001378592"/>
    </source>
</evidence>
<dbReference type="Proteomes" id="UP001378592">
    <property type="component" value="Unassembled WGS sequence"/>
</dbReference>
<reference evidence="8 9" key="1">
    <citation type="submission" date="2024-03" db="EMBL/GenBank/DDBJ databases">
        <title>The genome assembly and annotation of the cricket Gryllus longicercus Weissman &amp; Gray.</title>
        <authorList>
            <person name="Szrajer S."/>
            <person name="Gray D."/>
            <person name="Ylla G."/>
        </authorList>
    </citation>
    <scope>NUCLEOTIDE SEQUENCE [LARGE SCALE GENOMIC DNA]</scope>
    <source>
        <strain evidence="8">DAG 2021-001</strain>
        <tissue evidence="8">Whole body minus gut</tissue>
    </source>
</reference>
<dbReference type="GO" id="GO:0005794">
    <property type="term" value="C:Golgi apparatus"/>
    <property type="evidence" value="ECO:0007669"/>
    <property type="project" value="TreeGrafter"/>
</dbReference>
<comment type="subcellular location">
    <subcellularLocation>
        <location evidence="2">Cytoplasmic vesicle</location>
        <location evidence="2">Secretory vesicle</location>
        <location evidence="2">Synaptic vesicle</location>
    </subcellularLocation>
    <subcellularLocation>
        <location evidence="1 7">Membrane</location>
        <topology evidence="1 7">Multi-pass membrane protein</topology>
    </subcellularLocation>
</comment>
<dbReference type="AlphaFoldDB" id="A0AAN9VIJ1"/>
<keyword evidence="9" id="KW-1185">Reference proteome</keyword>
<evidence type="ECO:0000256" key="6">
    <source>
        <dbReference type="ARBA" id="ARBA00023136"/>
    </source>
</evidence>
<dbReference type="PANTHER" id="PTHR19317">
    <property type="entry name" value="PRENYLATED RAB ACCEPTOR 1-RELATED"/>
    <property type="match status" value="1"/>
</dbReference>
<dbReference type="InterPro" id="IPR004895">
    <property type="entry name" value="Prenylated_rab_accept_PRA1"/>
</dbReference>
<organism evidence="8 9">
    <name type="scientific">Gryllus longicercus</name>
    <dbReference type="NCBI Taxonomy" id="2509291"/>
    <lineage>
        <taxon>Eukaryota</taxon>
        <taxon>Metazoa</taxon>
        <taxon>Ecdysozoa</taxon>
        <taxon>Arthropoda</taxon>
        <taxon>Hexapoda</taxon>
        <taxon>Insecta</taxon>
        <taxon>Pterygota</taxon>
        <taxon>Neoptera</taxon>
        <taxon>Polyneoptera</taxon>
        <taxon>Orthoptera</taxon>
        <taxon>Ensifera</taxon>
        <taxon>Gryllidea</taxon>
        <taxon>Grylloidea</taxon>
        <taxon>Gryllidae</taxon>
        <taxon>Gryllinae</taxon>
        <taxon>Gryllus</taxon>
    </lineage>
</organism>
<evidence type="ECO:0000256" key="1">
    <source>
        <dbReference type="ARBA" id="ARBA00004141"/>
    </source>
</evidence>
<dbReference type="GO" id="GO:0008021">
    <property type="term" value="C:synaptic vesicle"/>
    <property type="evidence" value="ECO:0007669"/>
    <property type="project" value="UniProtKB-SubCell"/>
</dbReference>
<evidence type="ECO:0000256" key="3">
    <source>
        <dbReference type="ARBA" id="ARBA00006483"/>
    </source>
</evidence>
<evidence type="ECO:0000256" key="2">
    <source>
        <dbReference type="ARBA" id="ARBA00004234"/>
    </source>
</evidence>
<dbReference type="EMBL" id="JAZDUA010000202">
    <property type="protein sequence ID" value="KAK7864458.1"/>
    <property type="molecule type" value="Genomic_DNA"/>
</dbReference>
<evidence type="ECO:0000256" key="5">
    <source>
        <dbReference type="ARBA" id="ARBA00022989"/>
    </source>
</evidence>
<feature type="transmembrane region" description="Helical" evidence="7">
    <location>
        <begin position="139"/>
        <end position="163"/>
    </location>
</feature>
<keyword evidence="4 7" id="KW-0812">Transmembrane</keyword>
<name>A0AAN9VIJ1_9ORTH</name>
<proteinExistence type="inferred from homology"/>
<dbReference type="Pfam" id="PF03208">
    <property type="entry name" value="PRA1"/>
    <property type="match status" value="1"/>
</dbReference>
<evidence type="ECO:0000256" key="4">
    <source>
        <dbReference type="ARBA" id="ARBA00022692"/>
    </source>
</evidence>
<dbReference type="PANTHER" id="PTHR19317:SF0">
    <property type="entry name" value="PRENYLATED RAB ACCEPTOR PROTEIN 1"/>
    <property type="match status" value="1"/>
</dbReference>
<evidence type="ECO:0000256" key="7">
    <source>
        <dbReference type="RuleBase" id="RU363107"/>
    </source>
</evidence>
<dbReference type="GO" id="GO:0016020">
    <property type="term" value="C:membrane"/>
    <property type="evidence" value="ECO:0007669"/>
    <property type="project" value="UniProtKB-SubCell"/>
</dbReference>
<feature type="transmembrane region" description="Helical" evidence="7">
    <location>
        <begin position="85"/>
        <end position="118"/>
    </location>
</feature>